<gene>
    <name evidence="1" type="ORF">MAPG_09033</name>
</gene>
<dbReference type="EMBL" id="GL876974">
    <property type="protein sequence ID" value="KLU90068.1"/>
    <property type="molecule type" value="Genomic_DNA"/>
</dbReference>
<sequence length="58" mass="6068">MPALSSRGYNLSSSGTTVVKDVASQLSAAGVTLKGVSHFAPLQDPEQFTKAIEDFLKA</sequence>
<protein>
    <recommendedName>
        <fullName evidence="4">Alpha/beta hydrolase</fullName>
    </recommendedName>
</protein>
<reference evidence="1" key="2">
    <citation type="submission" date="2010-05" db="EMBL/GenBank/DDBJ databases">
        <title>The Genome Sequence of Magnaporthe poae strain ATCC 64411.</title>
        <authorList>
            <consortium name="The Broad Institute Genome Sequencing Platform"/>
            <consortium name="Broad Institute Genome Sequencing Center for Infectious Disease"/>
            <person name="Ma L.-J."/>
            <person name="Dead R."/>
            <person name="Young S."/>
            <person name="Zeng Q."/>
            <person name="Koehrsen M."/>
            <person name="Alvarado L."/>
            <person name="Berlin A."/>
            <person name="Chapman S.B."/>
            <person name="Chen Z."/>
            <person name="Freedman E."/>
            <person name="Gellesch M."/>
            <person name="Goldberg J."/>
            <person name="Griggs A."/>
            <person name="Gujja S."/>
            <person name="Heilman E.R."/>
            <person name="Heiman D."/>
            <person name="Hepburn T."/>
            <person name="Howarth C."/>
            <person name="Jen D."/>
            <person name="Larson L."/>
            <person name="Mehta T."/>
            <person name="Neiman D."/>
            <person name="Pearson M."/>
            <person name="Roberts A."/>
            <person name="Saif S."/>
            <person name="Shea T."/>
            <person name="Shenoy N."/>
            <person name="Sisk P."/>
            <person name="Stolte C."/>
            <person name="Sykes S."/>
            <person name="Walk T."/>
            <person name="White J."/>
            <person name="Yandava C."/>
            <person name="Haas B."/>
            <person name="Nusbaum C."/>
            <person name="Birren B."/>
        </authorList>
    </citation>
    <scope>NUCLEOTIDE SEQUENCE</scope>
    <source>
        <strain evidence="1">ATCC 64411</strain>
    </source>
</reference>
<evidence type="ECO:0008006" key="4">
    <source>
        <dbReference type="Google" id="ProtNLM"/>
    </source>
</evidence>
<dbReference type="SUPFAM" id="SSF53474">
    <property type="entry name" value="alpha/beta-Hydrolases"/>
    <property type="match status" value="1"/>
</dbReference>
<reference evidence="2" key="5">
    <citation type="submission" date="2015-06" db="UniProtKB">
        <authorList>
            <consortium name="EnsemblFungi"/>
        </authorList>
    </citation>
    <scope>IDENTIFICATION</scope>
    <source>
        <strain evidence="2">ATCC 64411</strain>
    </source>
</reference>
<dbReference type="VEuPathDB" id="FungiDB:MAPG_09033"/>
<dbReference type="Gene3D" id="3.40.50.1820">
    <property type="entry name" value="alpha/beta hydrolase"/>
    <property type="match status" value="1"/>
</dbReference>
<keyword evidence="3" id="KW-1185">Reference proteome</keyword>
<evidence type="ECO:0000313" key="3">
    <source>
        <dbReference type="Proteomes" id="UP000011715"/>
    </source>
</evidence>
<evidence type="ECO:0000313" key="2">
    <source>
        <dbReference type="EnsemblFungi" id="MAPG_09033T0"/>
    </source>
</evidence>
<evidence type="ECO:0000313" key="1">
    <source>
        <dbReference type="EMBL" id="KLU90068.1"/>
    </source>
</evidence>
<dbReference type="OrthoDB" id="190201at2759"/>
<proteinExistence type="predicted"/>
<dbReference type="Proteomes" id="UP000011715">
    <property type="component" value="Unassembled WGS sequence"/>
</dbReference>
<reference evidence="1" key="3">
    <citation type="submission" date="2011-03" db="EMBL/GenBank/DDBJ databases">
        <title>Annotation of Magnaporthe poae ATCC 64411.</title>
        <authorList>
            <person name="Ma L.-J."/>
            <person name="Dead R."/>
            <person name="Young S.K."/>
            <person name="Zeng Q."/>
            <person name="Gargeya S."/>
            <person name="Fitzgerald M."/>
            <person name="Haas B."/>
            <person name="Abouelleil A."/>
            <person name="Alvarado L."/>
            <person name="Arachchi H.M."/>
            <person name="Berlin A."/>
            <person name="Brown A."/>
            <person name="Chapman S.B."/>
            <person name="Chen Z."/>
            <person name="Dunbar C."/>
            <person name="Freedman E."/>
            <person name="Gearin G."/>
            <person name="Gellesch M."/>
            <person name="Goldberg J."/>
            <person name="Griggs A."/>
            <person name="Gujja S."/>
            <person name="Heiman D."/>
            <person name="Howarth C."/>
            <person name="Larson L."/>
            <person name="Lui A."/>
            <person name="MacDonald P.J.P."/>
            <person name="Mehta T."/>
            <person name="Montmayeur A."/>
            <person name="Murphy C."/>
            <person name="Neiman D."/>
            <person name="Pearson M."/>
            <person name="Priest M."/>
            <person name="Roberts A."/>
            <person name="Saif S."/>
            <person name="Shea T."/>
            <person name="Shenoy N."/>
            <person name="Sisk P."/>
            <person name="Stolte C."/>
            <person name="Sykes S."/>
            <person name="Yandava C."/>
            <person name="Wortman J."/>
            <person name="Nusbaum C."/>
            <person name="Birren B."/>
        </authorList>
    </citation>
    <scope>NUCLEOTIDE SEQUENCE</scope>
    <source>
        <strain evidence="1">ATCC 64411</strain>
    </source>
</reference>
<dbReference type="EMBL" id="ADBL01002213">
    <property type="status" value="NOT_ANNOTATED_CDS"/>
    <property type="molecule type" value="Genomic_DNA"/>
</dbReference>
<reference evidence="3" key="1">
    <citation type="submission" date="2010-05" db="EMBL/GenBank/DDBJ databases">
        <title>The genome sequence of Magnaporthe poae strain ATCC 64411.</title>
        <authorList>
            <person name="Ma L.-J."/>
            <person name="Dead R."/>
            <person name="Young S."/>
            <person name="Zeng Q."/>
            <person name="Koehrsen M."/>
            <person name="Alvarado L."/>
            <person name="Berlin A."/>
            <person name="Chapman S.B."/>
            <person name="Chen Z."/>
            <person name="Freedman E."/>
            <person name="Gellesch M."/>
            <person name="Goldberg J."/>
            <person name="Griggs A."/>
            <person name="Gujja S."/>
            <person name="Heilman E.R."/>
            <person name="Heiman D."/>
            <person name="Hepburn T."/>
            <person name="Howarth C."/>
            <person name="Jen D."/>
            <person name="Larson L."/>
            <person name="Mehta T."/>
            <person name="Neiman D."/>
            <person name="Pearson M."/>
            <person name="Roberts A."/>
            <person name="Saif S."/>
            <person name="Shea T."/>
            <person name="Shenoy N."/>
            <person name="Sisk P."/>
            <person name="Stolte C."/>
            <person name="Sykes S."/>
            <person name="Walk T."/>
            <person name="White J."/>
            <person name="Yandava C."/>
            <person name="Haas B."/>
            <person name="Nusbaum C."/>
            <person name="Birren B."/>
        </authorList>
    </citation>
    <scope>NUCLEOTIDE SEQUENCE [LARGE SCALE GENOMIC DNA]</scope>
    <source>
        <strain evidence="3">ATCC 64411 / 73-15</strain>
    </source>
</reference>
<dbReference type="InterPro" id="IPR029058">
    <property type="entry name" value="AB_hydrolase_fold"/>
</dbReference>
<name>A0A0C4E8W3_MAGP6</name>
<organism evidence="2 3">
    <name type="scientific">Magnaporthiopsis poae (strain ATCC 64411 / 73-15)</name>
    <name type="common">Kentucky bluegrass fungus</name>
    <name type="synonym">Magnaporthe poae</name>
    <dbReference type="NCBI Taxonomy" id="644358"/>
    <lineage>
        <taxon>Eukaryota</taxon>
        <taxon>Fungi</taxon>
        <taxon>Dikarya</taxon>
        <taxon>Ascomycota</taxon>
        <taxon>Pezizomycotina</taxon>
        <taxon>Sordariomycetes</taxon>
        <taxon>Sordariomycetidae</taxon>
        <taxon>Magnaporthales</taxon>
        <taxon>Magnaporthaceae</taxon>
        <taxon>Magnaporthiopsis</taxon>
    </lineage>
</organism>
<dbReference type="AlphaFoldDB" id="A0A0C4E8W3"/>
<reference evidence="2" key="4">
    <citation type="journal article" date="2015" name="G3 (Bethesda)">
        <title>Genome sequences of three phytopathogenic species of the Magnaporthaceae family of fungi.</title>
        <authorList>
            <person name="Okagaki L.H."/>
            <person name="Nunes C.C."/>
            <person name="Sailsbery J."/>
            <person name="Clay B."/>
            <person name="Brown D."/>
            <person name="John T."/>
            <person name="Oh Y."/>
            <person name="Young N."/>
            <person name="Fitzgerald M."/>
            <person name="Haas B.J."/>
            <person name="Zeng Q."/>
            <person name="Young S."/>
            <person name="Adiconis X."/>
            <person name="Fan L."/>
            <person name="Levin J.Z."/>
            <person name="Mitchell T.K."/>
            <person name="Okubara P.A."/>
            <person name="Farman M.L."/>
            <person name="Kohn L.M."/>
            <person name="Birren B."/>
            <person name="Ma L.-J."/>
            <person name="Dean R.A."/>
        </authorList>
    </citation>
    <scope>NUCLEOTIDE SEQUENCE</scope>
    <source>
        <strain evidence="2">ATCC 64411 / 73-15</strain>
    </source>
</reference>
<dbReference type="EnsemblFungi" id="MAPG_09033T0">
    <property type="protein sequence ID" value="MAPG_09033T0"/>
    <property type="gene ID" value="MAPG_09033"/>
</dbReference>
<accession>A0A0C4E8W3</accession>